<dbReference type="EMBL" id="CP126214">
    <property type="protein sequence ID" value="WIA16130.1"/>
    <property type="molecule type" value="Genomic_DNA"/>
</dbReference>
<reference evidence="2 3" key="1">
    <citation type="submission" date="2023-05" db="EMBL/GenBank/DDBJ databases">
        <title>A 100% complete, gapless, phased diploid assembly of the Scenedesmus obliquus UTEX 3031 genome.</title>
        <authorList>
            <person name="Biondi T.C."/>
            <person name="Hanschen E.R."/>
            <person name="Kwon T."/>
            <person name="Eng W."/>
            <person name="Kruse C.P.S."/>
            <person name="Koehler S.I."/>
            <person name="Kunde Y."/>
            <person name="Gleasner C.D."/>
            <person name="You Mak K.T."/>
            <person name="Polle J."/>
            <person name="Hovde B.T."/>
            <person name="Starkenburg S.R."/>
        </authorList>
    </citation>
    <scope>NUCLEOTIDE SEQUENCE [LARGE SCALE GENOMIC DNA]</scope>
    <source>
        <strain evidence="2 3">DOE0152z</strain>
    </source>
</reference>
<feature type="region of interest" description="Disordered" evidence="1">
    <location>
        <begin position="134"/>
        <end position="212"/>
    </location>
</feature>
<protein>
    <submittedName>
        <fullName evidence="2">Uncharacterized protein</fullName>
    </submittedName>
</protein>
<proteinExistence type="predicted"/>
<keyword evidence="3" id="KW-1185">Reference proteome</keyword>
<sequence length="401" mass="41694">MWPKHTQTVLAFKTTSNGNPDLDDMGNPKVDHKNSCYKGQCIKVSEKDLVWEPLRLAVVQVMEDVFGVSAQDAAEKIRKKASQQAKTIEHAHAAADAAKTAVIAEILVARWFPDQALGGAGAATVGHEKTADTAAGGTAGAEQHRAPSQSGDGSAGSIDATGERQAPGSRAPSAAAEQRQPGWQASMDGSMQCSGGGMPSAPGAAGAGKGSPGGAAWKNLNKLLGAHHVPPELMQEIGLARKGVVGAMQAGDRPTVDQLRRDATKGLLAFLPTAASKVAAQHSKDHDGDKAVAKRLRRKRRAEAAGKKSADSTAGGAAGGSRQQRQKRQPPKRKKQDSEESEEEADSDSSSNSSRDEDEAAGNSDDMDYAAAAAAAAAAATNGRSRRAGAGRNQRLEEYER</sequence>
<feature type="compositionally biased region" description="Acidic residues" evidence="1">
    <location>
        <begin position="356"/>
        <end position="368"/>
    </location>
</feature>
<feature type="compositionally biased region" description="Basic residues" evidence="1">
    <location>
        <begin position="324"/>
        <end position="335"/>
    </location>
</feature>
<name>A0ABY8U4J4_TETOB</name>
<evidence type="ECO:0000256" key="1">
    <source>
        <dbReference type="SAM" id="MobiDB-lite"/>
    </source>
</evidence>
<organism evidence="2 3">
    <name type="scientific">Tetradesmus obliquus</name>
    <name type="common">Green alga</name>
    <name type="synonym">Acutodesmus obliquus</name>
    <dbReference type="NCBI Taxonomy" id="3088"/>
    <lineage>
        <taxon>Eukaryota</taxon>
        <taxon>Viridiplantae</taxon>
        <taxon>Chlorophyta</taxon>
        <taxon>core chlorophytes</taxon>
        <taxon>Chlorophyceae</taxon>
        <taxon>CS clade</taxon>
        <taxon>Sphaeropleales</taxon>
        <taxon>Scenedesmaceae</taxon>
        <taxon>Tetradesmus</taxon>
    </lineage>
</organism>
<feature type="compositionally biased region" description="Polar residues" evidence="1">
    <location>
        <begin position="181"/>
        <end position="193"/>
    </location>
</feature>
<dbReference type="Proteomes" id="UP001244341">
    <property type="component" value="Chromosome 7b"/>
</dbReference>
<feature type="compositionally biased region" description="Low complexity" evidence="1">
    <location>
        <begin position="311"/>
        <end position="323"/>
    </location>
</feature>
<feature type="compositionally biased region" description="Basic and acidic residues" evidence="1">
    <location>
        <begin position="282"/>
        <end position="292"/>
    </location>
</feature>
<feature type="compositionally biased region" description="Low complexity" evidence="1">
    <location>
        <begin position="370"/>
        <end position="383"/>
    </location>
</feature>
<feature type="region of interest" description="Disordered" evidence="1">
    <location>
        <begin position="279"/>
        <end position="401"/>
    </location>
</feature>
<accession>A0ABY8U4J4</accession>
<evidence type="ECO:0000313" key="2">
    <source>
        <dbReference type="EMBL" id="WIA16130.1"/>
    </source>
</evidence>
<evidence type="ECO:0000313" key="3">
    <source>
        <dbReference type="Proteomes" id="UP001244341"/>
    </source>
</evidence>
<gene>
    <name evidence="2" type="ORF">OEZ85_012848</name>
</gene>